<dbReference type="Pfam" id="PF00871">
    <property type="entry name" value="Acetate_kinase"/>
    <property type="match status" value="2"/>
</dbReference>
<comment type="pathway">
    <text evidence="5">Metabolic intermediate biosynthesis; acetyl-CoA biosynthesis; acetyl-CoA from acetate: step 1/2.</text>
</comment>
<dbReference type="EC" id="2.7.2.1" evidence="5"/>
<dbReference type="InterPro" id="IPR035917">
    <property type="entry name" value="YjbQ-like_sf"/>
</dbReference>
<keyword evidence="5" id="KW-0460">Magnesium</keyword>
<dbReference type="GO" id="GO:0008776">
    <property type="term" value="F:acetate kinase activity"/>
    <property type="evidence" value="ECO:0007669"/>
    <property type="project" value="UniProtKB-UniRule"/>
</dbReference>
<dbReference type="InParanoid" id="G7E2Y2"/>
<feature type="site" description="Transition state stabilizer" evidence="5">
    <location>
        <position position="304"/>
    </location>
</feature>
<accession>G7E2Y2</accession>
<evidence type="ECO:0000256" key="5">
    <source>
        <dbReference type="HAMAP-Rule" id="MF_03131"/>
    </source>
</evidence>
<keyword evidence="4 5" id="KW-0067">ATP-binding</keyword>
<sequence length="532" mass="57838">MPWQKTFTLGKRSLGCHLVTSEVMSEIREGLQKTPIGILHLHILHTSASLSLNENYDPDVRRDMTMAMDTIVPESLPWRHTDEGPDDSASHTKASLMGSSITIPITNSSLALGTWQGIYLAEWRRLPHSRRIVATILPQIAMSLLLALNCGSSSFKFKVYRRKDLSVVASGSASGIGTDSAKLKYAVVGKEAKYEHPIAGESHEDVFVDVLALVQGEKEENLRITDDKEDIALISHRIVHGGTSDKPLVVTKDHQEGLKLMDELSTFAPLHNHHAVLTVKACLKHLPTAKNVKAPIPIRRYGMHGLSYSSILTNVARHLDRSETSLNIIICHLGSGASMCCIEKGKSVDTTMGLTPLEGLPGGTRSGSLDPSLVFHLFSNTEEAGQIEETKGMKVTKAELLLNKQAGFQGLCGTSDFGEITSKADQGDKQAKLAVSVFEEAIMRYLGAYLVRLRCKPDAIVFSGGIGEKSVSLRASVVERISFLGVQIDSKSNEAASSSDEEVVKISSKGDIEILRVLTDEEKVCAKYALSA</sequence>
<dbReference type="GO" id="GO:0005524">
    <property type="term" value="F:ATP binding"/>
    <property type="evidence" value="ECO:0007669"/>
    <property type="project" value="UniProtKB-KW"/>
</dbReference>
<keyword evidence="7" id="KW-1185">Reference proteome</keyword>
<comment type="catalytic activity">
    <reaction evidence="5">
        <text>acetate + ATP = acetyl phosphate + ADP</text>
        <dbReference type="Rhea" id="RHEA:11352"/>
        <dbReference type="ChEBI" id="CHEBI:22191"/>
        <dbReference type="ChEBI" id="CHEBI:30089"/>
        <dbReference type="ChEBI" id="CHEBI:30616"/>
        <dbReference type="ChEBI" id="CHEBI:456216"/>
        <dbReference type="EC" id="2.7.2.1"/>
    </reaction>
</comment>
<comment type="caution">
    <text evidence="6">The sequence shown here is derived from an EMBL/GenBank/DDBJ whole genome shotgun (WGS) entry which is preliminary data.</text>
</comment>
<evidence type="ECO:0000256" key="3">
    <source>
        <dbReference type="ARBA" id="ARBA00022777"/>
    </source>
</evidence>
<proteinExistence type="inferred from homology"/>
<feature type="binding site" evidence="5">
    <location>
        <position position="156"/>
    </location>
    <ligand>
        <name>ATP</name>
        <dbReference type="ChEBI" id="CHEBI:30616"/>
    </ligand>
</feature>
<dbReference type="STRING" id="764103.G7E2Y2"/>
<dbReference type="InterPro" id="IPR023865">
    <property type="entry name" value="Aliphatic_acid_kinase_CS"/>
</dbReference>
<dbReference type="EMBL" id="BABT02000117">
    <property type="protein sequence ID" value="GAA97163.1"/>
    <property type="molecule type" value="Genomic_DNA"/>
</dbReference>
<keyword evidence="3 5" id="KW-0418">Kinase</keyword>
<dbReference type="OrthoDB" id="10255963at2759"/>
<keyword evidence="1 5" id="KW-0808">Transferase</keyword>
<dbReference type="PRINTS" id="PR00471">
    <property type="entry name" value="ACETATEKNASE"/>
</dbReference>
<evidence type="ECO:0000313" key="6">
    <source>
        <dbReference type="EMBL" id="GAA97163.1"/>
    </source>
</evidence>
<dbReference type="HOGENOM" id="CLU_020352_0_1_1"/>
<dbReference type="SUPFAM" id="SSF53067">
    <property type="entry name" value="Actin-like ATPase domain"/>
    <property type="match status" value="2"/>
</dbReference>
<protein>
    <recommendedName>
        <fullName evidence="5">Probable acetate kinase</fullName>
        <ecNumber evidence="5">2.7.2.1</ecNumber>
    </recommendedName>
    <alternativeName>
        <fullName evidence="5">Acetokinase</fullName>
    </alternativeName>
</protein>
<comment type="cofactor">
    <cofactor evidence="5">
        <name>Mg(2+)</name>
        <dbReference type="ChEBI" id="CHEBI:18420"/>
    </cofactor>
</comment>
<dbReference type="InterPro" id="IPR004372">
    <property type="entry name" value="Ac/propionate_kinase"/>
</dbReference>
<dbReference type="SUPFAM" id="SSF111038">
    <property type="entry name" value="YjbQ-like"/>
    <property type="match status" value="1"/>
</dbReference>
<dbReference type="Gene3D" id="2.60.120.460">
    <property type="entry name" value="YjbQ-like"/>
    <property type="match status" value="1"/>
</dbReference>
<dbReference type="Gene3D" id="3.30.420.40">
    <property type="match status" value="2"/>
</dbReference>
<keyword evidence="5" id="KW-0479">Metal-binding</keyword>
<dbReference type="PANTHER" id="PTHR21060">
    <property type="entry name" value="ACETATE KINASE"/>
    <property type="match status" value="1"/>
</dbReference>
<feature type="site" description="Transition state stabilizer" evidence="5">
    <location>
        <position position="365"/>
    </location>
</feature>
<dbReference type="GO" id="GO:0000287">
    <property type="term" value="F:magnesium ion binding"/>
    <property type="evidence" value="ECO:0007669"/>
    <property type="project" value="UniProtKB-UniRule"/>
</dbReference>
<dbReference type="AlphaFoldDB" id="G7E2Y2"/>
<dbReference type="Proteomes" id="UP000009131">
    <property type="component" value="Unassembled WGS sequence"/>
</dbReference>
<dbReference type="InterPro" id="IPR001602">
    <property type="entry name" value="UPF0047_YjbQ-like"/>
</dbReference>
<evidence type="ECO:0000313" key="7">
    <source>
        <dbReference type="Proteomes" id="UP000009131"/>
    </source>
</evidence>
<evidence type="ECO:0000256" key="2">
    <source>
        <dbReference type="ARBA" id="ARBA00022741"/>
    </source>
</evidence>
<dbReference type="PROSITE" id="PS01076">
    <property type="entry name" value="ACETATE_KINASE_2"/>
    <property type="match status" value="1"/>
</dbReference>
<evidence type="ECO:0000256" key="1">
    <source>
        <dbReference type="ARBA" id="ARBA00022679"/>
    </source>
</evidence>
<feature type="binding site" evidence="5">
    <location>
        <position position="237"/>
    </location>
    <ligand>
        <name>substrate</name>
    </ligand>
</feature>
<feature type="binding site" evidence="5">
    <location>
        <begin position="332"/>
        <end position="336"/>
    </location>
    <ligand>
        <name>ATP</name>
        <dbReference type="ChEBI" id="CHEBI:30616"/>
    </ligand>
</feature>
<dbReference type="eggNOG" id="KOG3267">
    <property type="taxonomic scope" value="Eukaryota"/>
</dbReference>
<dbReference type="GO" id="GO:0006085">
    <property type="term" value="P:acetyl-CoA biosynthetic process"/>
    <property type="evidence" value="ECO:0007669"/>
    <property type="project" value="UniProtKB-UniRule"/>
</dbReference>
<reference evidence="6 7" key="2">
    <citation type="journal article" date="2012" name="Open Biol.">
        <title>Characteristics of nucleosomes and linker DNA regions on the genome of the basidiomycete Mixia osmundae revealed by mono- and dinucleosome mapping.</title>
        <authorList>
            <person name="Nishida H."/>
            <person name="Kondo S."/>
            <person name="Matsumoto T."/>
            <person name="Suzuki Y."/>
            <person name="Yoshikawa H."/>
            <person name="Taylor T.D."/>
            <person name="Sugiyama J."/>
        </authorList>
    </citation>
    <scope>NUCLEOTIDE SEQUENCE [LARGE SCALE GENOMIC DNA]</scope>
    <source>
        <strain evidence="7">CBS 9802 / IAM 14324 / JCM 22182 / KY 12970</strain>
    </source>
</reference>
<dbReference type="PANTHER" id="PTHR21060:SF15">
    <property type="entry name" value="ACETATE KINASE-RELATED"/>
    <property type="match status" value="1"/>
</dbReference>
<feature type="binding site" evidence="5">
    <location>
        <position position="149"/>
    </location>
    <ligand>
        <name>Mg(2+)</name>
        <dbReference type="ChEBI" id="CHEBI:18420"/>
    </ligand>
</feature>
<dbReference type="GO" id="GO:0006083">
    <property type="term" value="P:acetate metabolic process"/>
    <property type="evidence" value="ECO:0007669"/>
    <property type="project" value="TreeGrafter"/>
</dbReference>
<dbReference type="PROSITE" id="PS01075">
    <property type="entry name" value="ACETATE_KINASE_1"/>
    <property type="match status" value="1"/>
</dbReference>
<dbReference type="HAMAP" id="MF_00020">
    <property type="entry name" value="Acetate_kinase"/>
    <property type="match status" value="1"/>
</dbReference>
<organism evidence="6 7">
    <name type="scientific">Mixia osmundae (strain CBS 9802 / IAM 14324 / JCM 22182 / KY 12970)</name>
    <dbReference type="NCBI Taxonomy" id="764103"/>
    <lineage>
        <taxon>Eukaryota</taxon>
        <taxon>Fungi</taxon>
        <taxon>Dikarya</taxon>
        <taxon>Basidiomycota</taxon>
        <taxon>Pucciniomycotina</taxon>
        <taxon>Mixiomycetes</taxon>
        <taxon>Mixiales</taxon>
        <taxon>Mixiaceae</taxon>
        <taxon>Mixia</taxon>
    </lineage>
</organism>
<dbReference type="Pfam" id="PF01894">
    <property type="entry name" value="YjbQ"/>
    <property type="match status" value="1"/>
</dbReference>
<keyword evidence="2 5" id="KW-0547">Nucleotide-binding</keyword>
<dbReference type="InterPro" id="IPR000890">
    <property type="entry name" value="Aliphatic_acid_kin_short-chain"/>
</dbReference>
<dbReference type="InterPro" id="IPR043129">
    <property type="entry name" value="ATPase_NBD"/>
</dbReference>
<gene>
    <name evidence="6" type="primary">Mo03839</name>
    <name evidence="6" type="ORF">E5Q_03839</name>
</gene>
<feature type="binding site" evidence="5">
    <location>
        <position position="521"/>
    </location>
    <ligand>
        <name>Mg(2+)</name>
        <dbReference type="ChEBI" id="CHEBI:18420"/>
    </ligand>
</feature>
<comment type="similarity">
    <text evidence="5">Belongs to the acetokinase family.</text>
</comment>
<name>G7E2Y2_MIXOS</name>
<reference evidence="6 7" key="1">
    <citation type="journal article" date="2011" name="J. Gen. Appl. Microbiol.">
        <title>Draft genome sequencing of the enigmatic basidiomycete Mixia osmundae.</title>
        <authorList>
            <person name="Nishida H."/>
            <person name="Nagatsuka Y."/>
            <person name="Sugiyama J."/>
        </authorList>
    </citation>
    <scope>NUCLEOTIDE SEQUENCE [LARGE SCALE GENOMIC DNA]</scope>
    <source>
        <strain evidence="7">CBS 9802 / IAM 14324 / JCM 22182 / KY 12970</strain>
    </source>
</reference>
<dbReference type="NCBIfam" id="TIGR00149">
    <property type="entry name" value="TIGR00149_YjbQ"/>
    <property type="match status" value="1"/>
</dbReference>
<dbReference type="UniPathway" id="UPA00340">
    <property type="reaction ID" value="UER00458"/>
</dbReference>
<evidence type="ECO:0000256" key="4">
    <source>
        <dbReference type="ARBA" id="ARBA00022840"/>
    </source>
</evidence>
<comment type="caution">
    <text evidence="5">Lacks conserved residue(s) required for the propagation of feature annotation.</text>
</comment>